<proteinExistence type="inferred from homology"/>
<evidence type="ECO:0000256" key="1">
    <source>
        <dbReference type="ARBA" id="ARBA00004508"/>
    </source>
</evidence>
<dbReference type="Pfam" id="PF11891">
    <property type="entry name" value="RETICULATA-like"/>
    <property type="match status" value="1"/>
</dbReference>
<evidence type="ECO:0000256" key="2">
    <source>
        <dbReference type="ARBA" id="ARBA00010793"/>
    </source>
</evidence>
<evidence type="ECO:0000256" key="5">
    <source>
        <dbReference type="ARBA" id="ARBA00022640"/>
    </source>
</evidence>
<feature type="compositionally biased region" description="Acidic residues" evidence="10">
    <location>
        <begin position="135"/>
        <end position="153"/>
    </location>
</feature>
<evidence type="ECO:0000256" key="9">
    <source>
        <dbReference type="ARBA" id="ARBA00023136"/>
    </source>
</evidence>
<protein>
    <submittedName>
        <fullName evidence="11">Uncharacterized protein</fullName>
    </submittedName>
</protein>
<feature type="compositionally biased region" description="Gly residues" evidence="10">
    <location>
        <begin position="117"/>
        <end position="134"/>
    </location>
</feature>
<feature type="compositionally biased region" description="Basic residues" evidence="10">
    <location>
        <begin position="517"/>
        <end position="532"/>
    </location>
</feature>
<evidence type="ECO:0000256" key="6">
    <source>
        <dbReference type="ARBA" id="ARBA00022692"/>
    </source>
</evidence>
<keyword evidence="8" id="KW-1133">Transmembrane helix</keyword>
<dbReference type="Proteomes" id="UP000029121">
    <property type="component" value="Unassembled WGS sequence"/>
</dbReference>
<comment type="subcellular location">
    <subcellularLocation>
        <location evidence="1">Plastid</location>
        <location evidence="1">Chloroplast membrane</location>
        <topology evidence="1">Multi-pass membrane protein</topology>
    </subcellularLocation>
</comment>
<dbReference type="GO" id="GO:0099402">
    <property type="term" value="P:plant organ development"/>
    <property type="evidence" value="ECO:0007669"/>
    <property type="project" value="TreeGrafter"/>
</dbReference>
<evidence type="ECO:0000256" key="10">
    <source>
        <dbReference type="SAM" id="MobiDB-lite"/>
    </source>
</evidence>
<dbReference type="eggNOG" id="ENOG502QQ0I">
    <property type="taxonomic scope" value="Eukaryota"/>
</dbReference>
<organism evidence="11 12">
    <name type="scientific">Capsella rubella</name>
    <dbReference type="NCBI Taxonomy" id="81985"/>
    <lineage>
        <taxon>Eukaryota</taxon>
        <taxon>Viridiplantae</taxon>
        <taxon>Streptophyta</taxon>
        <taxon>Embryophyta</taxon>
        <taxon>Tracheophyta</taxon>
        <taxon>Spermatophyta</taxon>
        <taxon>Magnoliopsida</taxon>
        <taxon>eudicotyledons</taxon>
        <taxon>Gunneridae</taxon>
        <taxon>Pentapetalae</taxon>
        <taxon>rosids</taxon>
        <taxon>malvids</taxon>
        <taxon>Brassicales</taxon>
        <taxon>Brassicaceae</taxon>
        <taxon>Camelineae</taxon>
        <taxon>Capsella</taxon>
    </lineage>
</organism>
<keyword evidence="12" id="KW-1185">Reference proteome</keyword>
<evidence type="ECO:0000256" key="8">
    <source>
        <dbReference type="ARBA" id="ARBA00022989"/>
    </source>
</evidence>
<keyword evidence="3" id="KW-0217">Developmental protein</keyword>
<keyword evidence="9" id="KW-0472">Membrane</keyword>
<evidence type="ECO:0000313" key="12">
    <source>
        <dbReference type="Proteomes" id="UP000029121"/>
    </source>
</evidence>
<dbReference type="InterPro" id="IPR021825">
    <property type="entry name" value="RETICULATA-related"/>
</dbReference>
<sequence>MSHMVFQSAVAPKPLSPLKPCLPIPRPLATLPCKLRRGFVRASSSFLVDDSVSGLERCLQLPSGVELGPSSSASFSASTQMSPVMKGKFGSVGAVTLEKGKLDMTQKISETSPEIATGGGGGNIGKSINNGGGDGGDDNGDDDDYFDEFDDGDEGDDDGLFRRRMFLAELFDRKFVDAVLNEWQKTMMDLPAGLRQAYEMIYVIMKWSFWDADLLELAETCVQGLVSSAQMVKFLAINARPTTTRMISRALPQGLSRAFVGRMLADPAFLYKLLLEQAATVGCSVWWEVKNRKNRIKEEWDLALINVLTVSACNAAAVWLLAPCRSYGNTFRFDLQNTLQKLPNNLFEMSYPLREFDLQKRFHSLFYKAAELSILGLATGTLQGSLSNFLAGKKKNRVSVTVPSISTNALGYGAFLGIYANLRYQLLCGFERSSVDEYEWIWYRIMNVQLGEKSRQVWLGVEADPLTQSDDLLAKAYNRPSEEAAKPSSRWFISKNAIISGLLGKKQEDSVSDPPKARRKRIVRKKVAASAS</sequence>
<evidence type="ECO:0000256" key="3">
    <source>
        <dbReference type="ARBA" id="ARBA00022473"/>
    </source>
</evidence>
<evidence type="ECO:0000256" key="7">
    <source>
        <dbReference type="ARBA" id="ARBA00022946"/>
    </source>
</evidence>
<feature type="region of interest" description="Disordered" evidence="10">
    <location>
        <begin position="112"/>
        <end position="153"/>
    </location>
</feature>
<name>R0FJC5_9BRAS</name>
<comment type="similarity">
    <text evidence="2">Belongs to the RETICULATA family.</text>
</comment>
<reference evidence="12" key="1">
    <citation type="journal article" date="2013" name="Nat. Genet.">
        <title>The Capsella rubella genome and the genomic consequences of rapid mating system evolution.</title>
        <authorList>
            <person name="Slotte T."/>
            <person name="Hazzouri K.M."/>
            <person name="Agren J.A."/>
            <person name="Koenig D."/>
            <person name="Maumus F."/>
            <person name="Guo Y.L."/>
            <person name="Steige K."/>
            <person name="Platts A.E."/>
            <person name="Escobar J.S."/>
            <person name="Newman L.K."/>
            <person name="Wang W."/>
            <person name="Mandakova T."/>
            <person name="Vello E."/>
            <person name="Smith L.M."/>
            <person name="Henz S.R."/>
            <person name="Steffen J."/>
            <person name="Takuno S."/>
            <person name="Brandvain Y."/>
            <person name="Coop G."/>
            <person name="Andolfatto P."/>
            <person name="Hu T.T."/>
            <person name="Blanchette M."/>
            <person name="Clark R.M."/>
            <person name="Quesneville H."/>
            <person name="Nordborg M."/>
            <person name="Gaut B.S."/>
            <person name="Lysak M.A."/>
            <person name="Jenkins J."/>
            <person name="Grimwood J."/>
            <person name="Chapman J."/>
            <person name="Prochnik S."/>
            <person name="Shu S."/>
            <person name="Rokhsar D."/>
            <person name="Schmutz J."/>
            <person name="Weigel D."/>
            <person name="Wright S.I."/>
        </authorList>
    </citation>
    <scope>NUCLEOTIDE SEQUENCE [LARGE SCALE GENOMIC DNA]</scope>
    <source>
        <strain evidence="12">cv. Monte Gargano</strain>
    </source>
</reference>
<accession>R0FJC5</accession>
<dbReference type="STRING" id="81985.R0FJC5"/>
<keyword evidence="4" id="KW-0150">Chloroplast</keyword>
<keyword evidence="6" id="KW-0812">Transmembrane</keyword>
<gene>
    <name evidence="11" type="ORF">CARUB_v10003151mg</name>
</gene>
<feature type="region of interest" description="Disordered" evidence="10">
    <location>
        <begin position="506"/>
        <end position="532"/>
    </location>
</feature>
<dbReference type="GO" id="GO:0009706">
    <property type="term" value="C:chloroplast inner membrane"/>
    <property type="evidence" value="ECO:0007669"/>
    <property type="project" value="TreeGrafter"/>
</dbReference>
<evidence type="ECO:0000256" key="4">
    <source>
        <dbReference type="ARBA" id="ARBA00022528"/>
    </source>
</evidence>
<dbReference type="AlphaFoldDB" id="R0FJC5"/>
<keyword evidence="7" id="KW-0809">Transit peptide</keyword>
<dbReference type="PANTHER" id="PTHR31038:SF2">
    <property type="entry name" value="PROTEIN RETICULATA-RELATED 1, CHLOROPLASTIC"/>
    <property type="match status" value="1"/>
</dbReference>
<dbReference type="PANTHER" id="PTHR31038">
    <property type="entry name" value="EXPRESSED PROTEIN-RELATED"/>
    <property type="match status" value="1"/>
</dbReference>
<evidence type="ECO:0000313" key="11">
    <source>
        <dbReference type="EMBL" id="EOA22497.1"/>
    </source>
</evidence>
<keyword evidence="5" id="KW-0934">Plastid</keyword>
<dbReference type="EMBL" id="KB870810">
    <property type="protein sequence ID" value="EOA22497.1"/>
    <property type="molecule type" value="Genomic_DNA"/>
</dbReference>